<evidence type="ECO:0000313" key="1">
    <source>
        <dbReference type="EMBL" id="GLR90101.1"/>
    </source>
</evidence>
<evidence type="ECO:0000313" key="2">
    <source>
        <dbReference type="Proteomes" id="UP001156905"/>
    </source>
</evidence>
<dbReference type="EMBL" id="BSOW01000031">
    <property type="protein sequence ID" value="GLR90101.1"/>
    <property type="molecule type" value="Genomic_DNA"/>
</dbReference>
<accession>A0ABQ6B898</accession>
<proteinExistence type="predicted"/>
<keyword evidence="2" id="KW-1185">Reference proteome</keyword>
<gene>
    <name evidence="1" type="ORF">GCM10007857_68150</name>
</gene>
<protein>
    <submittedName>
        <fullName evidence="1">Uncharacterized protein</fullName>
    </submittedName>
</protein>
<dbReference type="Proteomes" id="UP001156905">
    <property type="component" value="Unassembled WGS sequence"/>
</dbReference>
<comment type="caution">
    <text evidence="1">The sequence shown here is derived from an EMBL/GenBank/DDBJ whole genome shotgun (WGS) entry which is preliminary data.</text>
</comment>
<reference evidence="2" key="1">
    <citation type="journal article" date="2019" name="Int. J. Syst. Evol. Microbiol.">
        <title>The Global Catalogue of Microorganisms (GCM) 10K type strain sequencing project: providing services to taxonomists for standard genome sequencing and annotation.</title>
        <authorList>
            <consortium name="The Broad Institute Genomics Platform"/>
            <consortium name="The Broad Institute Genome Sequencing Center for Infectious Disease"/>
            <person name="Wu L."/>
            <person name="Ma J."/>
        </authorList>
    </citation>
    <scope>NUCLEOTIDE SEQUENCE [LARGE SCALE GENOMIC DNA]</scope>
    <source>
        <strain evidence="2">NBRC 102520</strain>
    </source>
</reference>
<sequence>MIGRRFHWSPRVFNAGRITTALDHAAGRGSTAAAFDRIMEKMKAVDRLQILINAGGDQKDNLAKLDVAFRDRREAASCLRQAFSCGNIFAPTDASSAVA</sequence>
<organism evidence="1 2">
    <name type="scientific">Bradyrhizobium iriomotense</name>
    <dbReference type="NCBI Taxonomy" id="441950"/>
    <lineage>
        <taxon>Bacteria</taxon>
        <taxon>Pseudomonadati</taxon>
        <taxon>Pseudomonadota</taxon>
        <taxon>Alphaproteobacteria</taxon>
        <taxon>Hyphomicrobiales</taxon>
        <taxon>Nitrobacteraceae</taxon>
        <taxon>Bradyrhizobium</taxon>
    </lineage>
</organism>
<name>A0ABQ6B898_9BRAD</name>